<feature type="non-terminal residue" evidence="3">
    <location>
        <position position="1"/>
    </location>
</feature>
<evidence type="ECO:0000313" key="5">
    <source>
        <dbReference type="EMBL" id="CAL4800759.1"/>
    </source>
</evidence>
<dbReference type="AlphaFoldDB" id="A0A9P1DN59"/>
<proteinExistence type="predicted"/>
<keyword evidence="5" id="KW-0067">ATP-binding</keyword>
<keyword evidence="5" id="KW-0547">Nucleotide-binding</keyword>
<dbReference type="EMBL" id="CAMXCT020005867">
    <property type="protein sequence ID" value="CAL1166822.1"/>
    <property type="molecule type" value="Genomic_DNA"/>
</dbReference>
<dbReference type="EMBL" id="CAMXCT010005867">
    <property type="protein sequence ID" value="CAI4013447.1"/>
    <property type="molecule type" value="Genomic_DNA"/>
</dbReference>
<comment type="caution">
    <text evidence="3">The sequence shown here is derived from an EMBL/GenBank/DDBJ whole genome shotgun (WGS) entry which is preliminary data.</text>
</comment>
<keyword evidence="2" id="KW-0812">Transmembrane</keyword>
<evidence type="ECO:0000256" key="2">
    <source>
        <dbReference type="SAM" id="Phobius"/>
    </source>
</evidence>
<evidence type="ECO:0000256" key="1">
    <source>
        <dbReference type="SAM" id="MobiDB-lite"/>
    </source>
</evidence>
<dbReference type="GO" id="GO:0005524">
    <property type="term" value="F:ATP binding"/>
    <property type="evidence" value="ECO:0007669"/>
    <property type="project" value="UniProtKB-KW"/>
</dbReference>
<evidence type="ECO:0000313" key="4">
    <source>
        <dbReference type="EMBL" id="CAL1166822.1"/>
    </source>
</evidence>
<evidence type="ECO:0000313" key="3">
    <source>
        <dbReference type="EMBL" id="CAI4013447.1"/>
    </source>
</evidence>
<dbReference type="EMBL" id="CAMXCT030005867">
    <property type="protein sequence ID" value="CAL4800759.1"/>
    <property type="molecule type" value="Genomic_DNA"/>
</dbReference>
<reference evidence="4" key="2">
    <citation type="submission" date="2024-04" db="EMBL/GenBank/DDBJ databases">
        <authorList>
            <person name="Chen Y."/>
            <person name="Shah S."/>
            <person name="Dougan E. K."/>
            <person name="Thang M."/>
            <person name="Chan C."/>
        </authorList>
    </citation>
    <scope>NUCLEOTIDE SEQUENCE [LARGE SCALE GENOMIC DNA]</scope>
</reference>
<gene>
    <name evidence="3" type="ORF">C1SCF055_LOCUS38413</name>
</gene>
<organism evidence="3">
    <name type="scientific">Cladocopium goreaui</name>
    <dbReference type="NCBI Taxonomy" id="2562237"/>
    <lineage>
        <taxon>Eukaryota</taxon>
        <taxon>Sar</taxon>
        <taxon>Alveolata</taxon>
        <taxon>Dinophyceae</taxon>
        <taxon>Suessiales</taxon>
        <taxon>Symbiodiniaceae</taxon>
        <taxon>Cladocopium</taxon>
    </lineage>
</organism>
<feature type="transmembrane region" description="Helical" evidence="2">
    <location>
        <begin position="286"/>
        <end position="307"/>
    </location>
</feature>
<sequence length="417" mass="47161">MLLLLPSTGSPAKMPGEQSNAIDKARERIKDSFTHLIHEVPSATHYQPQWSKLDQLPEEELLPEYVSAIQSLRQLLFTQLQGARPLQAASVAAQLRMYVDLVQKDHFSISLAKEAFEDSHVAQLCEKFGVLAQEFAGDLPSLNLSAAMDLSEQSIQEQRDLIIKDFHLGDGFLRRLQQCFRKKRDELEDINQEMVLAEWQKEVHSVAESGRCFILSKLAIELPKYRKTYGAIFSKSVEAKARDFALQVQRSRVAGCVLLRHFAVPVAPWFAWPVMALYIRQGALSGILTMAVHGVVLAGIYSILQFMGRLPFYVDLDYQVLKHHPGLLEFVMKYPQIPWDLLSQFIAILGWIRVAWIVASQIFRPPETRTIGQLSNLEIKLNTILERTEAQMKKEIITAALEAALWIDSNDPSAAAL</sequence>
<accession>A0A9P1DN59</accession>
<keyword evidence="2" id="KW-1133">Transmembrane helix</keyword>
<keyword evidence="6" id="KW-1185">Reference proteome</keyword>
<keyword evidence="2" id="KW-0472">Membrane</keyword>
<feature type="region of interest" description="Disordered" evidence="1">
    <location>
        <begin position="1"/>
        <end position="20"/>
    </location>
</feature>
<reference evidence="3" key="1">
    <citation type="submission" date="2022-10" db="EMBL/GenBank/DDBJ databases">
        <authorList>
            <person name="Chen Y."/>
            <person name="Dougan E. K."/>
            <person name="Chan C."/>
            <person name="Rhodes N."/>
            <person name="Thang M."/>
        </authorList>
    </citation>
    <scope>NUCLEOTIDE SEQUENCE</scope>
</reference>
<name>A0A9P1DN59_9DINO</name>
<feature type="transmembrane region" description="Helical" evidence="2">
    <location>
        <begin position="258"/>
        <end position="279"/>
    </location>
</feature>
<evidence type="ECO:0000313" key="6">
    <source>
        <dbReference type="Proteomes" id="UP001152797"/>
    </source>
</evidence>
<protein>
    <submittedName>
        <fullName evidence="5">ABC transporter ATP-binding protein/permease</fullName>
    </submittedName>
</protein>
<dbReference type="Proteomes" id="UP001152797">
    <property type="component" value="Unassembled WGS sequence"/>
</dbReference>
<feature type="transmembrane region" description="Helical" evidence="2">
    <location>
        <begin position="341"/>
        <end position="359"/>
    </location>
</feature>
<dbReference type="OrthoDB" id="10539945at2759"/>